<dbReference type="KEGG" id="hae:halTADL_1417"/>
<organism evidence="2 3">
    <name type="scientific">Halohasta litchfieldiae</name>
    <dbReference type="NCBI Taxonomy" id="1073996"/>
    <lineage>
        <taxon>Archaea</taxon>
        <taxon>Methanobacteriati</taxon>
        <taxon>Methanobacteriota</taxon>
        <taxon>Stenosarchaea group</taxon>
        <taxon>Halobacteria</taxon>
        <taxon>Halobacteriales</taxon>
        <taxon>Haloferacaceae</taxon>
        <taxon>Halohasta</taxon>
    </lineage>
</organism>
<keyword evidence="1" id="KW-0812">Transmembrane</keyword>
<keyword evidence="3" id="KW-1185">Reference proteome</keyword>
<feature type="transmembrane region" description="Helical" evidence="1">
    <location>
        <begin position="143"/>
        <end position="171"/>
    </location>
</feature>
<sequence length="183" mass="20221">MQVFGLGTTLIPGSAYRYSVIGSKVVVCYTQPLSVALGHVIKLFEVQSNPDVQDCERLPCLSSSSIPIIINSKCLFLEWMIDWIGGQSTLIKLGGLALGIISLYIVKSFSNPHRSWNYFMAGFCCWFLYQLILGLYTGTLVSIPYLVGVTTAILLLCGVIGLFSLAFLSVWRDKQRGLTGRMH</sequence>
<name>A0A1H6Y8W5_9EURY</name>
<reference evidence="2 3" key="1">
    <citation type="submission" date="2016-10" db="EMBL/GenBank/DDBJ databases">
        <authorList>
            <person name="de Groot N.N."/>
        </authorList>
    </citation>
    <scope>NUCLEOTIDE SEQUENCE [LARGE SCALE GENOMIC DNA]</scope>
    <source>
        <strain evidence="2 3">DSM 22187</strain>
    </source>
</reference>
<dbReference type="STRING" id="1073996.SAMN05444271_1551"/>
<accession>A0A1H6Y8W5</accession>
<gene>
    <name evidence="2" type="ORF">SAMN05444271_1551</name>
</gene>
<feature type="transmembrane region" description="Helical" evidence="1">
    <location>
        <begin position="118"/>
        <end position="137"/>
    </location>
</feature>
<protein>
    <submittedName>
        <fullName evidence="2">Uncharacterized protein</fullName>
    </submittedName>
</protein>
<evidence type="ECO:0000313" key="2">
    <source>
        <dbReference type="EMBL" id="SEJ35477.1"/>
    </source>
</evidence>
<keyword evidence="1" id="KW-0472">Membrane</keyword>
<dbReference type="Proteomes" id="UP000198888">
    <property type="component" value="Unassembled WGS sequence"/>
</dbReference>
<accession>A0A2H4Q1I4</accession>
<dbReference type="AlphaFoldDB" id="A0A1H6Y8W5"/>
<evidence type="ECO:0000313" key="3">
    <source>
        <dbReference type="Proteomes" id="UP000198888"/>
    </source>
</evidence>
<keyword evidence="1" id="KW-1133">Transmembrane helix</keyword>
<evidence type="ECO:0000256" key="1">
    <source>
        <dbReference type="SAM" id="Phobius"/>
    </source>
</evidence>
<dbReference type="EMBL" id="FNYR01000055">
    <property type="protein sequence ID" value="SEJ35477.1"/>
    <property type="molecule type" value="Genomic_DNA"/>
</dbReference>
<proteinExistence type="predicted"/>
<feature type="transmembrane region" description="Helical" evidence="1">
    <location>
        <begin position="89"/>
        <end position="106"/>
    </location>
</feature>